<evidence type="ECO:0000256" key="1">
    <source>
        <dbReference type="SAM" id="MobiDB-lite"/>
    </source>
</evidence>
<accession>A0A6V7WMK8</accession>
<dbReference type="EMBL" id="CAJEWN010000683">
    <property type="protein sequence ID" value="CAD2188253.1"/>
    <property type="molecule type" value="Genomic_DNA"/>
</dbReference>
<organism evidence="2 3">
    <name type="scientific">Meloidogyne enterolobii</name>
    <name type="common">Root-knot nematode worm</name>
    <name type="synonym">Meloidogyne mayaguensis</name>
    <dbReference type="NCBI Taxonomy" id="390850"/>
    <lineage>
        <taxon>Eukaryota</taxon>
        <taxon>Metazoa</taxon>
        <taxon>Ecdysozoa</taxon>
        <taxon>Nematoda</taxon>
        <taxon>Chromadorea</taxon>
        <taxon>Rhabditida</taxon>
        <taxon>Tylenchina</taxon>
        <taxon>Tylenchomorpha</taxon>
        <taxon>Tylenchoidea</taxon>
        <taxon>Meloidogynidae</taxon>
        <taxon>Meloidogyninae</taxon>
        <taxon>Meloidogyne</taxon>
    </lineage>
</organism>
<feature type="compositionally biased region" description="Basic and acidic residues" evidence="1">
    <location>
        <begin position="116"/>
        <end position="129"/>
    </location>
</feature>
<sequence length="148" mass="17493">MENERESQELSKNQQKLNFQNKQHKIKEYSTESNENIKYPNSESRERWTPKHTNNRPKFVAPPTSSSSSNSREENQNKYSSNEQQNNRRGPSPPLPPPQPPKSPPLIFSNNQQTRENFHPTDFFPEHIRNGFPPFPEPFENNYRQNNE</sequence>
<feature type="compositionally biased region" description="Pro residues" evidence="1">
    <location>
        <begin position="91"/>
        <end position="104"/>
    </location>
</feature>
<protein>
    <submittedName>
        <fullName evidence="2">Uncharacterized protein</fullName>
    </submittedName>
</protein>
<name>A0A6V7WMK8_MELEN</name>
<dbReference type="Proteomes" id="UP000580250">
    <property type="component" value="Unassembled WGS sequence"/>
</dbReference>
<dbReference type="AlphaFoldDB" id="A0A6V7WMK8"/>
<evidence type="ECO:0000313" key="2">
    <source>
        <dbReference type="EMBL" id="CAD2188253.1"/>
    </source>
</evidence>
<reference evidence="2 3" key="1">
    <citation type="submission" date="2020-08" db="EMBL/GenBank/DDBJ databases">
        <authorList>
            <person name="Koutsovoulos G."/>
            <person name="Danchin GJ E."/>
        </authorList>
    </citation>
    <scope>NUCLEOTIDE SEQUENCE [LARGE SCALE GENOMIC DNA]</scope>
</reference>
<comment type="caution">
    <text evidence="2">The sequence shown here is derived from an EMBL/GenBank/DDBJ whole genome shotgun (WGS) entry which is preliminary data.</text>
</comment>
<evidence type="ECO:0000313" key="3">
    <source>
        <dbReference type="Proteomes" id="UP000580250"/>
    </source>
</evidence>
<feature type="compositionally biased region" description="Polar residues" evidence="1">
    <location>
        <begin position="31"/>
        <end position="42"/>
    </location>
</feature>
<gene>
    <name evidence="2" type="ORF">MENT_LOCUS40892</name>
</gene>
<feature type="compositionally biased region" description="Low complexity" evidence="1">
    <location>
        <begin position="12"/>
        <end position="21"/>
    </location>
</feature>
<feature type="compositionally biased region" description="Polar residues" evidence="1">
    <location>
        <begin position="77"/>
        <end position="89"/>
    </location>
</feature>
<feature type="region of interest" description="Disordered" evidence="1">
    <location>
        <begin position="1"/>
        <end position="148"/>
    </location>
</feature>
<proteinExistence type="predicted"/>